<keyword evidence="1" id="KW-0614">Plasmid</keyword>
<keyword evidence="2" id="KW-1185">Reference proteome</keyword>
<evidence type="ECO:0000313" key="1">
    <source>
        <dbReference type="EMBL" id="OEJ21081.1"/>
    </source>
</evidence>
<accession>A0A1E5NXV0</accession>
<comment type="caution">
    <text evidence="1">The sequence shown here is derived from an EMBL/GenBank/DDBJ whole genome shotgun (WGS) entry which is preliminary data.</text>
</comment>
<evidence type="ECO:0000313" key="2">
    <source>
        <dbReference type="Proteomes" id="UP000095705"/>
    </source>
</evidence>
<name>A0A1E5NXV0_9ACTN</name>
<dbReference type="EMBL" id="MEHK01000005">
    <property type="protein sequence ID" value="OEJ21081.1"/>
    <property type="molecule type" value="Genomic_DNA"/>
</dbReference>
<reference evidence="1 2" key="1">
    <citation type="submission" date="2016-08" db="EMBL/GenBank/DDBJ databases">
        <title>The complete genome of Streptomyces subrutilus 10-1-1.</title>
        <authorList>
            <person name="Chen X."/>
        </authorList>
    </citation>
    <scope>NUCLEOTIDE SEQUENCE [LARGE SCALE GENOMIC DNA]</scope>
    <source>
        <strain evidence="1 2">10-1-1</strain>
        <plasmid evidence="2">pacmp1</plasmid>
    </source>
</reference>
<protein>
    <submittedName>
        <fullName evidence="1">Uncharacterized protein</fullName>
    </submittedName>
</protein>
<geneLocation type="plasmid" evidence="2">
    <name>pacmp1</name>
</geneLocation>
<dbReference type="RefSeq" id="WP_069917969.1">
    <property type="nucleotide sequence ID" value="NZ_CM007203.1"/>
</dbReference>
<proteinExistence type="predicted"/>
<sequence>MANLLLLLSDIWAYSVLGMTTYRCPEPGCTVRIRMRFVSAEESQRLRELADDHGRHQPKGK</sequence>
<dbReference type="AlphaFoldDB" id="A0A1E5NXV0"/>
<organism evidence="1 2">
    <name type="scientific">Streptomyces subrutilus</name>
    <dbReference type="NCBI Taxonomy" id="36818"/>
    <lineage>
        <taxon>Bacteria</taxon>
        <taxon>Bacillati</taxon>
        <taxon>Actinomycetota</taxon>
        <taxon>Actinomycetes</taxon>
        <taxon>Kitasatosporales</taxon>
        <taxon>Streptomycetaceae</taxon>
        <taxon>Streptomyces</taxon>
    </lineage>
</organism>
<gene>
    <name evidence="1" type="ORF">BGK67_34885</name>
</gene>
<dbReference type="OrthoDB" id="4249350at2"/>
<dbReference type="Proteomes" id="UP000095705">
    <property type="component" value="Plasmid pACMP1"/>
</dbReference>